<sequence length="658" mass="72042">MAVTPQDIANADQINGLTLSNAGDRVVYCVGPLFRSKDAHKTQALWLADTGVPDSARQITSGLFNDYDPAFDPKSGDIFFLSDRHKAGGKAQIYRLSSAAFGGDAKPLTPTTNTRGVSRFQISPDGRWLAFTSPDEPADKDEEDKETYVITWQAPKNGCTLRILDLSGRHEGIRTVVSLDIHVPHVKSFVWSPDSTRMLFRGMQLPDAESHSFGVSEYFVSIEESNNDLQFPRTRIATHRRAPRDTSVWVEADKFHFLYADDSTSSPALCVCDVERMASWPPARLVFWTDEDITALVGIGSELAVGVACGLESRIDVVGLTGAPPTTVLETSQDAFSSWAIKRVDDRYIFAVVRSSGVTGEAENIWFGSTTPGVKGVLSRKLSSHNRWMSEKEMPQCAPFYWNAGDGTALQGVMAYPRGSEPKKMFTVVVPHGGPYGRDTLNMRYGMHYRFLLASNGFLVLSPNYRGSQGRGNDFARAAHGGMGKLDYADVESMLAAAVERGYAHPDQVAIAGYSQGGFLAAWGCTRPNAKWKAGIIGAGPTDWGSLIICSDLPDEEADLGGIAPWTPGSPDYLQGSPIRDVKNVEAPLLLLHGQEDQRVPLTQAIGFMRGLKREAQKFAGDAATLIIYPREGHQFKERAHVEDMLTRVLAHVQKHLA</sequence>
<dbReference type="InterPro" id="IPR001375">
    <property type="entry name" value="Peptidase_S9_cat"/>
</dbReference>
<dbReference type="Proteomes" id="UP001215598">
    <property type="component" value="Unassembled WGS sequence"/>
</dbReference>
<proteinExistence type="inferred from homology"/>
<gene>
    <name evidence="6" type="ORF">B0H16DRAFT_1588863</name>
</gene>
<dbReference type="SUPFAM" id="SSF82171">
    <property type="entry name" value="DPP6 N-terminal domain-like"/>
    <property type="match status" value="1"/>
</dbReference>
<dbReference type="PANTHER" id="PTHR42776:SF27">
    <property type="entry name" value="DIPEPTIDYL PEPTIDASE FAMILY MEMBER 6"/>
    <property type="match status" value="1"/>
</dbReference>
<evidence type="ECO:0000259" key="5">
    <source>
        <dbReference type="Pfam" id="PF00326"/>
    </source>
</evidence>
<name>A0AAD7MRB5_9AGAR</name>
<protein>
    <recommendedName>
        <fullName evidence="4">Dipeptidyl-peptidase V</fullName>
    </recommendedName>
</protein>
<dbReference type="Pfam" id="PF00326">
    <property type="entry name" value="Peptidase_S9"/>
    <property type="match status" value="1"/>
</dbReference>
<keyword evidence="3" id="KW-0720">Serine protease</keyword>
<dbReference type="InterPro" id="IPR011042">
    <property type="entry name" value="6-blade_b-propeller_TolB-like"/>
</dbReference>
<keyword evidence="2" id="KW-0378">Hydrolase</keyword>
<dbReference type="InterPro" id="IPR011659">
    <property type="entry name" value="WD40"/>
</dbReference>
<dbReference type="Pfam" id="PF07676">
    <property type="entry name" value="PD40"/>
    <property type="match status" value="2"/>
</dbReference>
<keyword evidence="3" id="KW-0645">Protease</keyword>
<evidence type="ECO:0000313" key="6">
    <source>
        <dbReference type="EMBL" id="KAJ7728512.1"/>
    </source>
</evidence>
<evidence type="ECO:0000256" key="1">
    <source>
        <dbReference type="ARBA" id="ARBA00010040"/>
    </source>
</evidence>
<accession>A0AAD7MRB5</accession>
<dbReference type="PANTHER" id="PTHR42776">
    <property type="entry name" value="SERINE PEPTIDASE S9 FAMILY MEMBER"/>
    <property type="match status" value="1"/>
</dbReference>
<dbReference type="SUPFAM" id="SSF53474">
    <property type="entry name" value="alpha/beta-Hydrolases"/>
    <property type="match status" value="1"/>
</dbReference>
<dbReference type="Gene3D" id="3.40.50.1820">
    <property type="entry name" value="alpha/beta hydrolase"/>
    <property type="match status" value="1"/>
</dbReference>
<dbReference type="InterPro" id="IPR029058">
    <property type="entry name" value="AB_hydrolase_fold"/>
</dbReference>
<dbReference type="EMBL" id="JARKIB010000172">
    <property type="protein sequence ID" value="KAJ7728512.1"/>
    <property type="molecule type" value="Genomic_DNA"/>
</dbReference>
<dbReference type="AlphaFoldDB" id="A0AAD7MRB5"/>
<comment type="similarity">
    <text evidence="1">Belongs to the peptidase S9C family.</text>
</comment>
<reference evidence="6" key="1">
    <citation type="submission" date="2023-03" db="EMBL/GenBank/DDBJ databases">
        <title>Massive genome expansion in bonnet fungi (Mycena s.s.) driven by repeated elements and novel gene families across ecological guilds.</title>
        <authorList>
            <consortium name="Lawrence Berkeley National Laboratory"/>
            <person name="Harder C.B."/>
            <person name="Miyauchi S."/>
            <person name="Viragh M."/>
            <person name="Kuo A."/>
            <person name="Thoen E."/>
            <person name="Andreopoulos B."/>
            <person name="Lu D."/>
            <person name="Skrede I."/>
            <person name="Drula E."/>
            <person name="Henrissat B."/>
            <person name="Morin E."/>
            <person name="Kohler A."/>
            <person name="Barry K."/>
            <person name="LaButti K."/>
            <person name="Morin E."/>
            <person name="Salamov A."/>
            <person name="Lipzen A."/>
            <person name="Mereny Z."/>
            <person name="Hegedus B."/>
            <person name="Baldrian P."/>
            <person name="Stursova M."/>
            <person name="Weitz H."/>
            <person name="Taylor A."/>
            <person name="Grigoriev I.V."/>
            <person name="Nagy L.G."/>
            <person name="Martin F."/>
            <person name="Kauserud H."/>
        </authorList>
    </citation>
    <scope>NUCLEOTIDE SEQUENCE</scope>
    <source>
        <strain evidence="6">CBHHK182m</strain>
    </source>
</reference>
<dbReference type="GO" id="GO:0004252">
    <property type="term" value="F:serine-type endopeptidase activity"/>
    <property type="evidence" value="ECO:0007669"/>
    <property type="project" value="TreeGrafter"/>
</dbReference>
<keyword evidence="7" id="KW-1185">Reference proteome</keyword>
<evidence type="ECO:0000256" key="4">
    <source>
        <dbReference type="ARBA" id="ARBA00032829"/>
    </source>
</evidence>
<evidence type="ECO:0000256" key="3">
    <source>
        <dbReference type="ARBA" id="ARBA00022825"/>
    </source>
</evidence>
<evidence type="ECO:0000256" key="2">
    <source>
        <dbReference type="ARBA" id="ARBA00022801"/>
    </source>
</evidence>
<comment type="caution">
    <text evidence="6">The sequence shown here is derived from an EMBL/GenBank/DDBJ whole genome shotgun (WGS) entry which is preliminary data.</text>
</comment>
<dbReference type="GO" id="GO:0006508">
    <property type="term" value="P:proteolysis"/>
    <property type="evidence" value="ECO:0007669"/>
    <property type="project" value="InterPro"/>
</dbReference>
<evidence type="ECO:0000313" key="7">
    <source>
        <dbReference type="Proteomes" id="UP001215598"/>
    </source>
</evidence>
<feature type="domain" description="Peptidase S9 prolyl oligopeptidase catalytic" evidence="5">
    <location>
        <begin position="451"/>
        <end position="657"/>
    </location>
</feature>
<dbReference type="Gene3D" id="2.120.10.30">
    <property type="entry name" value="TolB, C-terminal domain"/>
    <property type="match status" value="1"/>
</dbReference>
<organism evidence="6 7">
    <name type="scientific">Mycena metata</name>
    <dbReference type="NCBI Taxonomy" id="1033252"/>
    <lineage>
        <taxon>Eukaryota</taxon>
        <taxon>Fungi</taxon>
        <taxon>Dikarya</taxon>
        <taxon>Basidiomycota</taxon>
        <taxon>Agaricomycotina</taxon>
        <taxon>Agaricomycetes</taxon>
        <taxon>Agaricomycetidae</taxon>
        <taxon>Agaricales</taxon>
        <taxon>Marasmiineae</taxon>
        <taxon>Mycenaceae</taxon>
        <taxon>Mycena</taxon>
    </lineage>
</organism>